<feature type="compositionally biased region" description="Basic and acidic residues" evidence="1">
    <location>
        <begin position="247"/>
        <end position="258"/>
    </location>
</feature>
<accession>A0A1B6MI93</accession>
<feature type="region of interest" description="Disordered" evidence="1">
    <location>
        <begin position="399"/>
        <end position="485"/>
    </location>
</feature>
<feature type="region of interest" description="Disordered" evidence="1">
    <location>
        <begin position="247"/>
        <end position="269"/>
    </location>
</feature>
<feature type="compositionally biased region" description="Basic and acidic residues" evidence="1">
    <location>
        <begin position="464"/>
        <end position="485"/>
    </location>
</feature>
<feature type="compositionally biased region" description="Polar residues" evidence="1">
    <location>
        <begin position="438"/>
        <end position="452"/>
    </location>
</feature>
<name>A0A1B6MI93_9HEMI</name>
<reference evidence="2" key="1">
    <citation type="submission" date="2015-11" db="EMBL/GenBank/DDBJ databases">
        <title>De novo transcriptome assembly of four potential Pierce s Disease insect vectors from Arizona vineyards.</title>
        <authorList>
            <person name="Tassone E.E."/>
        </authorList>
    </citation>
    <scope>NUCLEOTIDE SEQUENCE</scope>
</reference>
<gene>
    <name evidence="2" type="ORF">g.15344</name>
</gene>
<feature type="region of interest" description="Disordered" evidence="1">
    <location>
        <begin position="365"/>
        <end position="387"/>
    </location>
</feature>
<feature type="compositionally biased region" description="Low complexity" evidence="1">
    <location>
        <begin position="420"/>
        <end position="432"/>
    </location>
</feature>
<organism evidence="2">
    <name type="scientific">Graphocephala atropunctata</name>
    <dbReference type="NCBI Taxonomy" id="36148"/>
    <lineage>
        <taxon>Eukaryota</taxon>
        <taxon>Metazoa</taxon>
        <taxon>Ecdysozoa</taxon>
        <taxon>Arthropoda</taxon>
        <taxon>Hexapoda</taxon>
        <taxon>Insecta</taxon>
        <taxon>Pterygota</taxon>
        <taxon>Neoptera</taxon>
        <taxon>Paraneoptera</taxon>
        <taxon>Hemiptera</taxon>
        <taxon>Auchenorrhyncha</taxon>
        <taxon>Membracoidea</taxon>
        <taxon>Cicadellidae</taxon>
        <taxon>Cicadellinae</taxon>
        <taxon>Cicadellini</taxon>
        <taxon>Graphocephala</taxon>
    </lineage>
</organism>
<dbReference type="AlphaFoldDB" id="A0A1B6MI93"/>
<proteinExistence type="predicted"/>
<sequence>MERDKHDSSAFSVPGSIQDLTLLSTPLPQAASTAVKKSSLTYGGEREAVMEKHEDNVKRAGNLDCNAPPTQAGLAINNSRNFNEKAHTLDMDSALQKINKLQEQFSREIAAQRLSTSRNFTSSYGKQPDHQFNAQNQEKTFNDNAFDEPSGGLVSKGKNQGKDKSERSDHDFEFLVPSLPIKTSTFSNLGMDKKLKKDTMELRKNVTTYNEISGTVPISTAHKSSDVSNSKTDYLFDLPERLSECSKGFGKPDYESDRNSVSSSNSSLGILPPHTLEEVEDNLISNISLQEKMDLSRRLAEELSRDTSNIRAEDNPSSNISLQDKLDLSRRLAEELNLDTSNIKGMNLDISQLAVAKWGMENKENRRGSSLSSYGYSSGSSLDHSRNHTAREFTRLTGNYGEIELPEQDHNLFTKKPLSERNSSSSRDSFTSKMTKRLSVNSNPWGDTSKVSMASDMFESGEDAEARLRKDEESWRGELGRDSVR</sequence>
<feature type="region of interest" description="Disordered" evidence="1">
    <location>
        <begin position="141"/>
        <end position="168"/>
    </location>
</feature>
<protein>
    <submittedName>
        <fullName evidence="2">Uncharacterized protein</fullName>
    </submittedName>
</protein>
<dbReference type="EMBL" id="GEBQ01004300">
    <property type="protein sequence ID" value="JAT35677.1"/>
    <property type="molecule type" value="Transcribed_RNA"/>
</dbReference>
<evidence type="ECO:0000256" key="1">
    <source>
        <dbReference type="SAM" id="MobiDB-lite"/>
    </source>
</evidence>
<evidence type="ECO:0000313" key="2">
    <source>
        <dbReference type="EMBL" id="JAT35677.1"/>
    </source>
</evidence>
<feature type="non-terminal residue" evidence="2">
    <location>
        <position position="485"/>
    </location>
</feature>
<feature type="compositionally biased region" description="Low complexity" evidence="1">
    <location>
        <begin position="368"/>
        <end position="382"/>
    </location>
</feature>